<dbReference type="InterPro" id="IPR036938">
    <property type="entry name" value="PAP2/HPO_sf"/>
</dbReference>
<feature type="transmembrane region" description="Helical" evidence="2">
    <location>
        <begin position="130"/>
        <end position="151"/>
    </location>
</feature>
<dbReference type="PANTHER" id="PTHR14969">
    <property type="entry name" value="SPHINGOSINE-1-PHOSPHATE PHOSPHOHYDROLASE"/>
    <property type="match status" value="1"/>
</dbReference>
<dbReference type="PANTHER" id="PTHR14969:SF13">
    <property type="entry name" value="AT30094P"/>
    <property type="match status" value="1"/>
</dbReference>
<feature type="domain" description="Phosphatidic acid phosphatase type 2/haloperoxidase" evidence="3">
    <location>
        <begin position="92"/>
        <end position="205"/>
    </location>
</feature>
<evidence type="ECO:0000256" key="2">
    <source>
        <dbReference type="SAM" id="Phobius"/>
    </source>
</evidence>
<proteinExistence type="predicted"/>
<accession>A0A2G1XLW3</accession>
<keyword evidence="2" id="KW-1133">Transmembrane helix</keyword>
<feature type="compositionally biased region" description="Basic residues" evidence="1">
    <location>
        <begin position="226"/>
        <end position="235"/>
    </location>
</feature>
<dbReference type="AlphaFoldDB" id="A0A2G1XLW3"/>
<feature type="transmembrane region" description="Helical" evidence="2">
    <location>
        <begin position="194"/>
        <end position="212"/>
    </location>
</feature>
<dbReference type="EMBL" id="NHZO01000097">
    <property type="protein sequence ID" value="PHQ52129.1"/>
    <property type="molecule type" value="Genomic_DNA"/>
</dbReference>
<evidence type="ECO:0000313" key="4">
    <source>
        <dbReference type="EMBL" id="PHQ52129.1"/>
    </source>
</evidence>
<evidence type="ECO:0000259" key="3">
    <source>
        <dbReference type="SMART" id="SM00014"/>
    </source>
</evidence>
<keyword evidence="5" id="KW-1185">Reference proteome</keyword>
<dbReference type="RefSeq" id="WP_099198687.1">
    <property type="nucleotide sequence ID" value="NZ_JBIRXA010000008.1"/>
</dbReference>
<sequence length="235" mass="24184">MTGRRSAAAVVAACAVMVLAGLTTLVTAAHGAPLMVDRELHHTALEHRSGLVSAAARALTSTGTGLFPYAVAAAAGWLACRPGRPAPRRLPVVLAAVAALGLGQVVRIGMRTAVDRPRPPAPDWVTEAHQAAFPSGHATTSALAAGLLAWALLRAAPRRAGRAAAACCGLWAVGVAGTRVYLGVHWPTDVAGGWLLATCWLALTLPVLARVADDPGSSSLLPSSWRSRRRKARTG</sequence>
<dbReference type="Pfam" id="PF01569">
    <property type="entry name" value="PAP2"/>
    <property type="match status" value="1"/>
</dbReference>
<feature type="transmembrane region" description="Helical" evidence="2">
    <location>
        <begin position="90"/>
        <end position="110"/>
    </location>
</feature>
<organism evidence="4 5">
    <name type="scientific">Streptomyces cinnamoneus</name>
    <name type="common">Streptoverticillium cinnamoneum</name>
    <dbReference type="NCBI Taxonomy" id="53446"/>
    <lineage>
        <taxon>Bacteria</taxon>
        <taxon>Bacillati</taxon>
        <taxon>Actinomycetota</taxon>
        <taxon>Actinomycetes</taxon>
        <taxon>Kitasatosporales</taxon>
        <taxon>Streptomycetaceae</taxon>
        <taxon>Streptomyces</taxon>
        <taxon>Streptomyces cinnamoneus group</taxon>
    </lineage>
</organism>
<keyword evidence="2" id="KW-0472">Membrane</keyword>
<feature type="transmembrane region" description="Helical" evidence="2">
    <location>
        <begin position="163"/>
        <end position="182"/>
    </location>
</feature>
<evidence type="ECO:0000313" key="5">
    <source>
        <dbReference type="Proteomes" id="UP000222531"/>
    </source>
</evidence>
<evidence type="ECO:0000256" key="1">
    <source>
        <dbReference type="SAM" id="MobiDB-lite"/>
    </source>
</evidence>
<dbReference type="SUPFAM" id="SSF48317">
    <property type="entry name" value="Acid phosphatase/Vanadium-dependent haloperoxidase"/>
    <property type="match status" value="1"/>
</dbReference>
<dbReference type="Gene3D" id="1.20.144.10">
    <property type="entry name" value="Phosphatidic acid phosphatase type 2/haloperoxidase"/>
    <property type="match status" value="1"/>
</dbReference>
<dbReference type="SMART" id="SM00014">
    <property type="entry name" value="acidPPc"/>
    <property type="match status" value="1"/>
</dbReference>
<feature type="transmembrane region" description="Helical" evidence="2">
    <location>
        <begin position="55"/>
        <end position="78"/>
    </location>
</feature>
<protein>
    <recommendedName>
        <fullName evidence="3">Phosphatidic acid phosphatase type 2/haloperoxidase domain-containing protein</fullName>
    </recommendedName>
</protein>
<comment type="caution">
    <text evidence="4">The sequence shown here is derived from an EMBL/GenBank/DDBJ whole genome shotgun (WGS) entry which is preliminary data.</text>
</comment>
<gene>
    <name evidence="4" type="ORF">BLA24_09415</name>
</gene>
<feature type="region of interest" description="Disordered" evidence="1">
    <location>
        <begin position="214"/>
        <end position="235"/>
    </location>
</feature>
<name>A0A2G1XLW3_STRCJ</name>
<dbReference type="Proteomes" id="UP000222531">
    <property type="component" value="Unassembled WGS sequence"/>
</dbReference>
<keyword evidence="2" id="KW-0812">Transmembrane</keyword>
<dbReference type="OrthoDB" id="5289372at2"/>
<dbReference type="InterPro" id="IPR000326">
    <property type="entry name" value="PAP2/HPO"/>
</dbReference>
<reference evidence="4 5" key="1">
    <citation type="journal article" date="2017" name="Biochemistry">
        <title>Identification of the Biosynthetic Pathway for the Antibiotic Bicyclomycin.</title>
        <authorList>
            <person name="Patteson J."/>
            <person name="Cai W."/>
            <person name="Johnson R.A."/>
            <person name="Santa Maria K."/>
            <person name="Li B."/>
        </authorList>
    </citation>
    <scope>NUCLEOTIDE SEQUENCE [LARGE SCALE GENOMIC DNA]</scope>
    <source>
        <strain evidence="4 5">ATCC 21532</strain>
    </source>
</reference>